<keyword evidence="2" id="KW-1185">Reference proteome</keyword>
<name>A0ABV0J9P5_9CYAN</name>
<reference evidence="1 2" key="1">
    <citation type="submission" date="2022-04" db="EMBL/GenBank/DDBJ databases">
        <title>Positive selection, recombination, and allopatry shape intraspecific diversity of widespread and dominant cyanobacteria.</title>
        <authorList>
            <person name="Wei J."/>
            <person name="Shu W."/>
            <person name="Hu C."/>
        </authorList>
    </citation>
    <scope>NUCLEOTIDE SEQUENCE [LARGE SCALE GENOMIC DNA]</scope>
    <source>
        <strain evidence="1 2">GB2-A4</strain>
    </source>
</reference>
<evidence type="ECO:0008006" key="3">
    <source>
        <dbReference type="Google" id="ProtNLM"/>
    </source>
</evidence>
<dbReference type="EMBL" id="JAMPKM010000006">
    <property type="protein sequence ID" value="MEP0817746.1"/>
    <property type="molecule type" value="Genomic_DNA"/>
</dbReference>
<dbReference type="RefSeq" id="WP_190434426.1">
    <property type="nucleotide sequence ID" value="NZ_JAMPKM010000006.1"/>
</dbReference>
<organism evidence="1 2">
    <name type="scientific">Trichocoleus desertorum GB2-A4</name>
    <dbReference type="NCBI Taxonomy" id="2933944"/>
    <lineage>
        <taxon>Bacteria</taxon>
        <taxon>Bacillati</taxon>
        <taxon>Cyanobacteriota</taxon>
        <taxon>Cyanophyceae</taxon>
        <taxon>Leptolyngbyales</taxon>
        <taxon>Trichocoleusaceae</taxon>
        <taxon>Trichocoleus</taxon>
    </lineage>
</organism>
<protein>
    <recommendedName>
        <fullName evidence="3">1-alkyl-2-acetylglycerophosphocholine esterase</fullName>
    </recommendedName>
</protein>
<comment type="caution">
    <text evidence="1">The sequence shown here is derived from an EMBL/GenBank/DDBJ whole genome shotgun (WGS) entry which is preliminary data.</text>
</comment>
<accession>A0ABV0J9P5</accession>
<gene>
    <name evidence="1" type="ORF">NC998_11645</name>
</gene>
<evidence type="ECO:0000313" key="2">
    <source>
        <dbReference type="Proteomes" id="UP001464891"/>
    </source>
</evidence>
<evidence type="ECO:0000313" key="1">
    <source>
        <dbReference type="EMBL" id="MEP0817746.1"/>
    </source>
</evidence>
<sequence>MSILICPGVHNLELTQSFLQGLPLRSTPNLLAADHTNQSENLFIFPAQCYPAYSAFHIVHFLQETFRQHQLSSAQTGLVFLSFSAGVAGAMGAAWAWQQLGGQVKALIALDGWGVPLYGDFPIHRVSHDYFTHWSSALWGAGADSFYAEPAIDHLELWRSPQTVQGWWVPVANPTQQSPTATTAAIFLTVLLQRYGESGLFVS</sequence>
<proteinExistence type="predicted"/>
<dbReference type="Proteomes" id="UP001464891">
    <property type="component" value="Unassembled WGS sequence"/>
</dbReference>